<reference evidence="9 10" key="1">
    <citation type="submission" date="2024-10" db="EMBL/GenBank/DDBJ databases">
        <title>Updated reference genomes for cyclostephanoid diatoms.</title>
        <authorList>
            <person name="Roberts W.R."/>
            <person name="Alverson A.J."/>
        </authorList>
    </citation>
    <scope>NUCLEOTIDE SEQUENCE [LARGE SCALE GENOMIC DNA]</scope>
    <source>
        <strain evidence="9 10">AJA232-27</strain>
    </source>
</reference>
<evidence type="ECO:0000256" key="2">
    <source>
        <dbReference type="ARBA" id="ARBA00006075"/>
    </source>
</evidence>
<dbReference type="PANTHER" id="PTHR13220:SF11">
    <property type="entry name" value="TIMELESS-INTERACTING PROTEIN"/>
    <property type="match status" value="1"/>
</dbReference>
<dbReference type="GO" id="GO:0005634">
    <property type="term" value="C:nucleus"/>
    <property type="evidence" value="ECO:0007669"/>
    <property type="project" value="UniProtKB-SubCell"/>
</dbReference>
<comment type="similarity">
    <text evidence="2 6">Belongs to the CSM3 family.</text>
</comment>
<keyword evidence="4 6" id="KW-0539">Nucleus</keyword>
<keyword evidence="3 6" id="KW-0227">DNA damage</keyword>
<protein>
    <recommendedName>
        <fullName evidence="8">Chromosome segregation in meiosis protein 3 domain-containing protein</fullName>
    </recommendedName>
</protein>
<dbReference type="GO" id="GO:0000076">
    <property type="term" value="P:DNA replication checkpoint signaling"/>
    <property type="evidence" value="ECO:0007669"/>
    <property type="project" value="UniProtKB-UniRule"/>
</dbReference>
<evidence type="ECO:0000313" key="10">
    <source>
        <dbReference type="Proteomes" id="UP001530293"/>
    </source>
</evidence>
<evidence type="ECO:0000256" key="6">
    <source>
        <dbReference type="RuleBase" id="RU366049"/>
    </source>
</evidence>
<feature type="compositionally biased region" description="Acidic residues" evidence="7">
    <location>
        <begin position="481"/>
        <end position="490"/>
    </location>
</feature>
<dbReference type="AlphaFoldDB" id="A0ABD3MNU0"/>
<evidence type="ECO:0000256" key="1">
    <source>
        <dbReference type="ARBA" id="ARBA00004123"/>
    </source>
</evidence>
<dbReference type="InterPro" id="IPR012923">
    <property type="entry name" value="Csm3"/>
</dbReference>
<feature type="compositionally biased region" description="Acidic residues" evidence="7">
    <location>
        <begin position="15"/>
        <end position="27"/>
    </location>
</feature>
<gene>
    <name evidence="9" type="ORF">ACHAWU_003348</name>
</gene>
<feature type="compositionally biased region" description="Basic and acidic residues" evidence="7">
    <location>
        <begin position="372"/>
        <end position="388"/>
    </location>
</feature>
<feature type="region of interest" description="Disordered" evidence="7">
    <location>
        <begin position="1"/>
        <end position="90"/>
    </location>
</feature>
<evidence type="ECO:0000256" key="5">
    <source>
        <dbReference type="ARBA" id="ARBA00023306"/>
    </source>
</evidence>
<dbReference type="EMBL" id="JALLBG020000110">
    <property type="protein sequence ID" value="KAL3763882.1"/>
    <property type="molecule type" value="Genomic_DNA"/>
</dbReference>
<dbReference type="Pfam" id="PF07962">
    <property type="entry name" value="Swi3"/>
    <property type="match status" value="1"/>
</dbReference>
<comment type="caution">
    <text evidence="9">The sequence shown here is derived from an EMBL/GenBank/DDBJ whole genome shotgun (WGS) entry which is preliminary data.</text>
</comment>
<dbReference type="GO" id="GO:0006974">
    <property type="term" value="P:DNA damage response"/>
    <property type="evidence" value="ECO:0007669"/>
    <property type="project" value="UniProtKB-KW"/>
</dbReference>
<keyword evidence="10" id="KW-1185">Reference proteome</keyword>
<dbReference type="Proteomes" id="UP001530293">
    <property type="component" value="Unassembled WGS sequence"/>
</dbReference>
<accession>A0ABD3MNU0</accession>
<comment type="function">
    <text evidence="6">Plays an important role in the control of DNA replication and the maintenance of replication fork stability.</text>
</comment>
<evidence type="ECO:0000313" key="9">
    <source>
        <dbReference type="EMBL" id="KAL3763882.1"/>
    </source>
</evidence>
<keyword evidence="5 6" id="KW-0131">Cell cycle</keyword>
<feature type="region of interest" description="Disordered" evidence="7">
    <location>
        <begin position="119"/>
        <end position="141"/>
    </location>
</feature>
<dbReference type="GO" id="GO:0031297">
    <property type="term" value="P:replication fork processing"/>
    <property type="evidence" value="ECO:0007669"/>
    <property type="project" value="UniProtKB-UniRule"/>
</dbReference>
<evidence type="ECO:0000256" key="3">
    <source>
        <dbReference type="ARBA" id="ARBA00022763"/>
    </source>
</evidence>
<sequence length="505" mass="55862">MSYHATASSHYSRYDDDDALNSDEEEEERRLSEQHGEAADDDDGNNDGASSRKRGRRQANTTLTEEDAAAAKEFEEKIRSKAKKARPSLQPMHLKSAKGLVFVRRAFPTLVKKYKSTPVASTSFDSSPVRGSGTKKPAESLAHKLSTQTQINAAAKYSRSLMSAYREFAHELFPSLAAEDVFLKIEDLGSKKEVKDYLQLMRDEFRKEYLEGIYGVEKAARLLNELEHGLKVHQNPMEEENDENYYGASENRSVIPRLGHAVTNADEDDITQPPSAATTRMAPLAANPYASSSNTHAATPLGVAETINVSTDGALNHSDEEASFSMDDVDNNEDQVEAAKENAGETNLDTFSEAREFVTNEKQDDDDGDVDGLGKKDTVLEDQGNVEKDDADYDKTQETLTLVESQFDDSDMDATQDDDRFSQPGVDMRCDEEDGMDQMSVVGNGASTMAEEESALEENNTADERFSQFTQGTGIIFEEEEGADQDDDNINCDLLGQPTQLSMEY</sequence>
<dbReference type="PANTHER" id="PTHR13220">
    <property type="entry name" value="TIMELESS INTERACTING-RELATED"/>
    <property type="match status" value="1"/>
</dbReference>
<evidence type="ECO:0000256" key="4">
    <source>
        <dbReference type="ARBA" id="ARBA00023242"/>
    </source>
</evidence>
<feature type="compositionally biased region" description="Basic and acidic residues" evidence="7">
    <location>
        <begin position="69"/>
        <end position="79"/>
    </location>
</feature>
<feature type="region of interest" description="Disordered" evidence="7">
    <location>
        <begin position="359"/>
        <end position="388"/>
    </location>
</feature>
<evidence type="ECO:0000256" key="7">
    <source>
        <dbReference type="SAM" id="MobiDB-lite"/>
    </source>
</evidence>
<dbReference type="InterPro" id="IPR040038">
    <property type="entry name" value="TIPIN/Csm3/Swi3"/>
</dbReference>
<feature type="compositionally biased region" description="Basic and acidic residues" evidence="7">
    <location>
        <begin position="28"/>
        <end position="38"/>
    </location>
</feature>
<comment type="subcellular location">
    <subcellularLocation>
        <location evidence="1 6">Nucleus</location>
    </subcellularLocation>
</comment>
<evidence type="ECO:0000259" key="8">
    <source>
        <dbReference type="Pfam" id="PF07962"/>
    </source>
</evidence>
<organism evidence="9 10">
    <name type="scientific">Discostella pseudostelligera</name>
    <dbReference type="NCBI Taxonomy" id="259834"/>
    <lineage>
        <taxon>Eukaryota</taxon>
        <taxon>Sar</taxon>
        <taxon>Stramenopiles</taxon>
        <taxon>Ochrophyta</taxon>
        <taxon>Bacillariophyta</taxon>
        <taxon>Coscinodiscophyceae</taxon>
        <taxon>Thalassiosirophycidae</taxon>
        <taxon>Stephanodiscales</taxon>
        <taxon>Stephanodiscaceae</taxon>
        <taxon>Discostella</taxon>
    </lineage>
</organism>
<feature type="compositionally biased region" description="Polar residues" evidence="7">
    <location>
        <begin position="1"/>
        <end position="11"/>
    </location>
</feature>
<feature type="region of interest" description="Disordered" evidence="7">
    <location>
        <begin position="481"/>
        <end position="505"/>
    </location>
</feature>
<proteinExistence type="inferred from homology"/>
<name>A0ABD3MNU0_9STRA</name>
<feature type="domain" description="Chromosome segregation in meiosis protein 3" evidence="8">
    <location>
        <begin position="89"/>
        <end position="204"/>
    </location>
</feature>